<proteinExistence type="predicted"/>
<gene>
    <name evidence="1" type="ORF">BQ2448_5718</name>
</gene>
<name>A0A238EZ03_9BASI</name>
<dbReference type="Proteomes" id="UP000198372">
    <property type="component" value="Unassembled WGS sequence"/>
</dbReference>
<dbReference type="EMBL" id="FMSP01000001">
    <property type="protein sequence ID" value="SCV67072.1"/>
    <property type="molecule type" value="Genomic_DNA"/>
</dbReference>
<dbReference type="AlphaFoldDB" id="A0A238EZ03"/>
<reference evidence="2" key="1">
    <citation type="submission" date="2016-09" db="EMBL/GenBank/DDBJ databases">
        <authorList>
            <person name="Jeantristanb JTB J.-T."/>
            <person name="Ricardo R."/>
        </authorList>
    </citation>
    <scope>NUCLEOTIDE SEQUENCE [LARGE SCALE GENOMIC DNA]</scope>
</reference>
<dbReference type="OrthoDB" id="10442926at2759"/>
<evidence type="ECO:0000313" key="2">
    <source>
        <dbReference type="Proteomes" id="UP000198372"/>
    </source>
</evidence>
<protein>
    <submittedName>
        <fullName evidence="1">BQ2448_5718 protein</fullName>
    </submittedName>
</protein>
<organism evidence="1 2">
    <name type="scientific">Microbotryum intermedium</name>
    <dbReference type="NCBI Taxonomy" id="269621"/>
    <lineage>
        <taxon>Eukaryota</taxon>
        <taxon>Fungi</taxon>
        <taxon>Dikarya</taxon>
        <taxon>Basidiomycota</taxon>
        <taxon>Pucciniomycotina</taxon>
        <taxon>Microbotryomycetes</taxon>
        <taxon>Microbotryales</taxon>
        <taxon>Microbotryaceae</taxon>
        <taxon>Microbotryum</taxon>
    </lineage>
</organism>
<keyword evidence="2" id="KW-1185">Reference proteome</keyword>
<sequence>MAATAAHELTMQQQQQQADLIGRFYKELNIVPGPNAGRILHDVSRKMKGSATDYRDKVQPQMIRITLSLATHKSLPCADVETALISHFDTAKSQAMCLCKEPRLLSGKRK</sequence>
<evidence type="ECO:0000313" key="1">
    <source>
        <dbReference type="EMBL" id="SCV67072.1"/>
    </source>
</evidence>
<accession>A0A238EZ03</accession>